<sequence length="103" mass="12336">MNERIIDIVHDSHLSNSEKWEKTVEMFKEQEHINIPLIEFLGKRFEVPEDEIKETVINLLINKVKKDLKMLSEPYIKRVILSILSIVYNKATKMWKTQQKLKK</sequence>
<dbReference type="Proteomes" id="UP001223886">
    <property type="component" value="Unassembled WGS sequence"/>
</dbReference>
<gene>
    <name evidence="1" type="ORF">J2S24_000864</name>
</gene>
<dbReference type="EMBL" id="JAURUP010000006">
    <property type="protein sequence ID" value="MDP9750396.1"/>
    <property type="molecule type" value="Genomic_DNA"/>
</dbReference>
<name>A0ABT9M2R4_9THEO</name>
<evidence type="ECO:0000313" key="2">
    <source>
        <dbReference type="Proteomes" id="UP001223886"/>
    </source>
</evidence>
<comment type="caution">
    <text evidence="1">The sequence shown here is derived from an EMBL/GenBank/DDBJ whole genome shotgun (WGS) entry which is preliminary data.</text>
</comment>
<dbReference type="RefSeq" id="WP_307680990.1">
    <property type="nucleotide sequence ID" value="NZ_JAURUP010000006.1"/>
</dbReference>
<proteinExistence type="predicted"/>
<evidence type="ECO:0000313" key="1">
    <source>
        <dbReference type="EMBL" id="MDP9750396.1"/>
    </source>
</evidence>
<accession>A0ABT9M2R4</accession>
<organism evidence="1 2">
    <name type="scientific">Thermoanaerobacter pentosaceus</name>
    <dbReference type="NCBI Taxonomy" id="694059"/>
    <lineage>
        <taxon>Bacteria</taxon>
        <taxon>Bacillati</taxon>
        <taxon>Bacillota</taxon>
        <taxon>Clostridia</taxon>
        <taxon>Thermoanaerobacterales</taxon>
        <taxon>Thermoanaerobacteraceae</taxon>
        <taxon>Thermoanaerobacter</taxon>
    </lineage>
</organism>
<reference evidence="1 2" key="1">
    <citation type="submission" date="2023-07" db="EMBL/GenBank/DDBJ databases">
        <title>Genomic Encyclopedia of Type Strains, Phase IV (KMG-IV): sequencing the most valuable type-strain genomes for metagenomic binning, comparative biology and taxonomic classification.</title>
        <authorList>
            <person name="Goeker M."/>
        </authorList>
    </citation>
    <scope>NUCLEOTIDE SEQUENCE [LARGE SCALE GENOMIC DNA]</scope>
    <source>
        <strain evidence="1 2">DSM 25963</strain>
    </source>
</reference>
<keyword evidence="2" id="KW-1185">Reference proteome</keyword>
<protein>
    <submittedName>
        <fullName evidence="1">Uncharacterized protein</fullName>
    </submittedName>
</protein>